<feature type="region of interest" description="Disordered" evidence="6">
    <location>
        <begin position="216"/>
        <end position="254"/>
    </location>
</feature>
<dbReference type="VEuPathDB" id="ToxoDB:ETH_00018290"/>
<evidence type="ECO:0000256" key="5">
    <source>
        <dbReference type="SAM" id="Coils"/>
    </source>
</evidence>
<evidence type="ECO:0000256" key="3">
    <source>
        <dbReference type="ARBA" id="ARBA00023274"/>
    </source>
</evidence>
<dbReference type="AlphaFoldDB" id="H9B922"/>
<dbReference type="InterPro" id="IPR001377">
    <property type="entry name" value="Ribosomal_eS6"/>
</dbReference>
<dbReference type="Proteomes" id="UP000030747">
    <property type="component" value="Unassembled WGS sequence"/>
</dbReference>
<reference evidence="8" key="3">
    <citation type="submission" date="2013-10" db="EMBL/GenBank/DDBJ databases">
        <authorList>
            <person name="Aslett M."/>
        </authorList>
    </citation>
    <scope>NUCLEOTIDE SEQUENCE [LARGE SCALE GENOMIC DNA]</scope>
    <source>
        <strain evidence="8">Houghton</strain>
    </source>
</reference>
<evidence type="ECO:0000256" key="1">
    <source>
        <dbReference type="ARBA" id="ARBA00009312"/>
    </source>
</evidence>
<evidence type="ECO:0000256" key="4">
    <source>
        <dbReference type="PIRNR" id="PIRNR002129"/>
    </source>
</evidence>
<feature type="coiled-coil region" evidence="5">
    <location>
        <begin position="189"/>
        <end position="216"/>
    </location>
</feature>
<dbReference type="PANTHER" id="PTHR11502">
    <property type="entry name" value="40S RIBOSOMAL PROTEIN S6"/>
    <property type="match status" value="1"/>
</dbReference>
<keyword evidence="9" id="KW-1185">Reference proteome</keyword>
<dbReference type="Pfam" id="PF01092">
    <property type="entry name" value="Ribosomal_S6e"/>
    <property type="match status" value="1"/>
</dbReference>
<reference evidence="8" key="2">
    <citation type="submission" date="2013-10" db="EMBL/GenBank/DDBJ databases">
        <title>Genomic analysis of the causative agents of coccidiosis in chickens.</title>
        <authorList>
            <person name="Reid A.J."/>
            <person name="Blake D."/>
            <person name="Billington K."/>
            <person name="Browne H."/>
            <person name="Dunn M."/>
            <person name="Hung S."/>
            <person name="Kawahara F."/>
            <person name="Miranda-Saavedra D."/>
            <person name="Mourier T."/>
            <person name="Nagra H."/>
            <person name="Otto T.D."/>
            <person name="Rawlings N."/>
            <person name="Sanchez A."/>
            <person name="Sanders M."/>
            <person name="Subramaniam C."/>
            <person name="Tay Y."/>
            <person name="Dear P."/>
            <person name="Doerig C."/>
            <person name="Gruber A."/>
            <person name="Parkinson J."/>
            <person name="Shirley M."/>
            <person name="Wan K.L."/>
            <person name="Berriman M."/>
            <person name="Tomley F."/>
            <person name="Pain A."/>
        </authorList>
    </citation>
    <scope>NUCLEOTIDE SEQUENCE [LARGE SCALE GENOMIC DNA]</scope>
    <source>
        <strain evidence="8">Houghton</strain>
    </source>
</reference>
<proteinExistence type="evidence at transcript level"/>
<sequence>MKLNIANPACGLQKTVEVDDEKKLLPFFERRMGAEVPGDSLGEEFKGYLFRITGGNDKQGFPMMQGILANHRVRLLFRTGMKCFRPRRTGERKRKSVRGAIVGPDLSVLNLVMLQKGPADIPGLTGGEKPRRLGPKRANHIRKLFNLGPEADVTKYVVRRKIEGKNKSKAPRIQRLVTESRIRRKRLYRHKVKKQAQASREALKEYKELLHKIAAEKRHKRHEHGKAQQAASAAPAVKTAPAAANAAAKTSARR</sequence>
<dbReference type="OrthoDB" id="10260596at2759"/>
<comment type="similarity">
    <text evidence="1 4">Belongs to the eukaryotic ribosomal protein eS6 family.</text>
</comment>
<dbReference type="GO" id="GO:1990904">
    <property type="term" value="C:ribonucleoprotein complex"/>
    <property type="evidence" value="ECO:0007669"/>
    <property type="project" value="UniProtKB-KW"/>
</dbReference>
<dbReference type="GO" id="GO:0003735">
    <property type="term" value="F:structural constituent of ribosome"/>
    <property type="evidence" value="ECO:0007669"/>
    <property type="project" value="InterPro"/>
</dbReference>
<evidence type="ECO:0000313" key="9">
    <source>
        <dbReference type="Proteomes" id="UP000030747"/>
    </source>
</evidence>
<dbReference type="InterPro" id="IPR018282">
    <property type="entry name" value="Ribosomal_eS6_CS"/>
</dbReference>
<dbReference type="PROSITE" id="PS00578">
    <property type="entry name" value="RIBOSOMAL_S6E"/>
    <property type="match status" value="1"/>
</dbReference>
<evidence type="ECO:0000256" key="6">
    <source>
        <dbReference type="SAM" id="MobiDB-lite"/>
    </source>
</evidence>
<keyword evidence="2 4" id="KW-0689">Ribosomal protein</keyword>
<dbReference type="EMBL" id="JN987259">
    <property type="protein sequence ID" value="AET50482.1"/>
    <property type="molecule type" value="mRNA"/>
</dbReference>
<dbReference type="VEuPathDB" id="ToxoDB:ETH2_1473200"/>
<accession>H9B922</accession>
<dbReference type="EMBL" id="HG675751">
    <property type="protein sequence ID" value="CDJ43101.1"/>
    <property type="molecule type" value="Genomic_DNA"/>
</dbReference>
<keyword evidence="3 4" id="KW-0687">Ribonucleoprotein</keyword>
<evidence type="ECO:0000256" key="2">
    <source>
        <dbReference type="ARBA" id="ARBA00022980"/>
    </source>
</evidence>
<evidence type="ECO:0000313" key="8">
    <source>
        <dbReference type="EMBL" id="CDJ43101.1"/>
    </source>
</evidence>
<feature type="compositionally biased region" description="Low complexity" evidence="6">
    <location>
        <begin position="227"/>
        <end position="254"/>
    </location>
</feature>
<keyword evidence="5" id="KW-0175">Coiled coil</keyword>
<dbReference type="Gene3D" id="1.20.5.2650">
    <property type="match status" value="1"/>
</dbReference>
<dbReference type="SMART" id="SM01405">
    <property type="entry name" value="Ribosomal_S6e"/>
    <property type="match status" value="1"/>
</dbReference>
<dbReference type="GO" id="GO:0006412">
    <property type="term" value="P:translation"/>
    <property type="evidence" value="ECO:0007669"/>
    <property type="project" value="InterPro"/>
</dbReference>
<dbReference type="GeneID" id="25252792"/>
<dbReference type="GO" id="GO:0005840">
    <property type="term" value="C:ribosome"/>
    <property type="evidence" value="ECO:0007669"/>
    <property type="project" value="UniProtKB-KW"/>
</dbReference>
<dbReference type="InterPro" id="IPR014401">
    <property type="entry name" value="Ribosomal_eS6-like"/>
</dbReference>
<reference evidence="7" key="1">
    <citation type="journal article" date="2012" name="BMC Genomics">
        <title>Characterisation of full-length cDNA sequences provides insights into the Eimeria tenella transcriptome.</title>
        <authorList>
            <person name="Amiruddin N."/>
            <person name="Lee X.W."/>
            <person name="Blake D.P."/>
            <person name="Suzuki Y."/>
            <person name="Tay Y.L."/>
            <person name="Lim L.S."/>
            <person name="Tomley F.M."/>
            <person name="Watanabe J."/>
            <person name="Sugimoto C."/>
            <person name="Wan K.L."/>
        </authorList>
    </citation>
    <scope>NUCLEOTIDE SEQUENCE</scope>
    <source>
        <strain evidence="7">Houghton</strain>
    </source>
</reference>
<dbReference type="OMA" id="KPRYKAP"/>
<evidence type="ECO:0000313" key="7">
    <source>
        <dbReference type="EMBL" id="AET50482.1"/>
    </source>
</evidence>
<name>H9B922_EIMTE</name>
<dbReference type="PIRSF" id="PIRSF002129">
    <property type="entry name" value="Ribosom_S6_euk"/>
    <property type="match status" value="1"/>
</dbReference>
<protein>
    <recommendedName>
        <fullName evidence="4">40S ribosomal protein S6</fullName>
    </recommendedName>
</protein>
<organism evidence="7">
    <name type="scientific">Eimeria tenella</name>
    <name type="common">Coccidian parasite</name>
    <dbReference type="NCBI Taxonomy" id="5802"/>
    <lineage>
        <taxon>Eukaryota</taxon>
        <taxon>Sar</taxon>
        <taxon>Alveolata</taxon>
        <taxon>Apicomplexa</taxon>
        <taxon>Conoidasida</taxon>
        <taxon>Coccidia</taxon>
        <taxon>Eucoccidiorida</taxon>
        <taxon>Eimeriorina</taxon>
        <taxon>Eimeriidae</taxon>
        <taxon>Eimeria</taxon>
    </lineage>
</organism>
<dbReference type="RefSeq" id="XP_013233851.1">
    <property type="nucleotide sequence ID" value="XM_013378397.1"/>
</dbReference>
<gene>
    <name evidence="8" type="ORF">ETH_00018290</name>
</gene>